<dbReference type="Gene3D" id="3.10.290.10">
    <property type="entry name" value="RNA-binding S4 domain"/>
    <property type="match status" value="1"/>
</dbReference>
<dbReference type="CDD" id="cd00165">
    <property type="entry name" value="S4"/>
    <property type="match status" value="1"/>
</dbReference>
<dbReference type="SUPFAM" id="SSF55174">
    <property type="entry name" value="Alpha-L RNA-binding motif"/>
    <property type="match status" value="1"/>
</dbReference>
<dbReference type="OrthoDB" id="9805210at2"/>
<dbReference type="InterPro" id="IPR025490">
    <property type="entry name" value="RqcP"/>
</dbReference>
<evidence type="ECO:0000313" key="7">
    <source>
        <dbReference type="EMBL" id="ADO83670.1"/>
    </source>
</evidence>
<dbReference type="Pfam" id="PF01479">
    <property type="entry name" value="S4"/>
    <property type="match status" value="1"/>
</dbReference>
<name>E3HAE0_ILYPC</name>
<dbReference type="PIRSF" id="PIRSF038881">
    <property type="entry name" value="RNAbp_HP1423"/>
    <property type="match status" value="1"/>
</dbReference>
<dbReference type="GO" id="GO:0000049">
    <property type="term" value="F:tRNA binding"/>
    <property type="evidence" value="ECO:0007669"/>
    <property type="project" value="UniProtKB-UniRule"/>
</dbReference>
<dbReference type="KEGG" id="ipo:Ilyop_1899"/>
<dbReference type="GO" id="GO:0072344">
    <property type="term" value="P:rescue of stalled ribosome"/>
    <property type="evidence" value="ECO:0007669"/>
    <property type="project" value="UniProtKB-UniRule"/>
</dbReference>
<keyword evidence="1 5" id="KW-0820">tRNA-binding</keyword>
<dbReference type="AlphaFoldDB" id="E3HAE0"/>
<dbReference type="GO" id="GO:0043023">
    <property type="term" value="F:ribosomal large subunit binding"/>
    <property type="evidence" value="ECO:0007669"/>
    <property type="project" value="UniProtKB-UniRule"/>
</dbReference>
<evidence type="ECO:0000256" key="5">
    <source>
        <dbReference type="HAMAP-Rule" id="MF_00871"/>
    </source>
</evidence>
<dbReference type="GO" id="GO:0019843">
    <property type="term" value="F:rRNA binding"/>
    <property type="evidence" value="ECO:0007669"/>
    <property type="project" value="UniProtKB-UniRule"/>
</dbReference>
<accession>E3HAE0</accession>
<comment type="function">
    <text evidence="5">Key component of the ribosome quality control system (RQC), a ribosome-associated complex that mediates the extraction of incompletely synthesized nascent chains from stalled ribosomes and their subsequent degradation. RqcH recruits Ala-charged tRNA, and with RqcP directs the elongation of stalled nascent chains on 50S ribosomal subunits, leading to non-templated C-terminal alanine extensions (Ala tail). The Ala tail promotes nascent chain degradation. RqcP is associated with the translocation-like movement of the peptidyl-tRNA from the A-site into the P-site.</text>
</comment>
<sequence>MRLDKFLKVSRVIKRRPVAKTVIDNKKAKINGKIAKAGTEIKSGDILELEYFNRYFKIEIVDVPAGNVPKDKAQDLVKIIEVKELEIPEKEELF</sequence>
<evidence type="ECO:0000313" key="8">
    <source>
        <dbReference type="Proteomes" id="UP000006875"/>
    </source>
</evidence>
<dbReference type="EMBL" id="CP002281">
    <property type="protein sequence ID" value="ADO83670.1"/>
    <property type="molecule type" value="Genomic_DNA"/>
</dbReference>
<dbReference type="SMART" id="SM00363">
    <property type="entry name" value="S4"/>
    <property type="match status" value="1"/>
</dbReference>
<dbReference type="HOGENOM" id="CLU_101003_4_0_0"/>
<dbReference type="InterPro" id="IPR036986">
    <property type="entry name" value="S4_RNA-bd_sf"/>
</dbReference>
<organism evidence="7 8">
    <name type="scientific">Ilyobacter polytropus (strain ATCC 51220 / DSM 2926 / LMG 16218 / CuHBu1)</name>
    <dbReference type="NCBI Taxonomy" id="572544"/>
    <lineage>
        <taxon>Bacteria</taxon>
        <taxon>Fusobacteriati</taxon>
        <taxon>Fusobacteriota</taxon>
        <taxon>Fusobacteriia</taxon>
        <taxon>Fusobacteriales</taxon>
        <taxon>Fusobacteriaceae</taxon>
        <taxon>Ilyobacter</taxon>
    </lineage>
</organism>
<evidence type="ECO:0000256" key="2">
    <source>
        <dbReference type="ARBA" id="ARBA00022730"/>
    </source>
</evidence>
<evidence type="ECO:0000256" key="4">
    <source>
        <dbReference type="ARBA" id="ARBA00022917"/>
    </source>
</evidence>
<reference evidence="7 8" key="1">
    <citation type="journal article" date="2010" name="Stand. Genomic Sci.">
        <title>Complete genome sequence of Ilyobacter polytropus type strain (CuHbu1).</title>
        <authorList>
            <person name="Sikorski J."/>
            <person name="Chertkov O."/>
            <person name="Lapidus A."/>
            <person name="Nolan M."/>
            <person name="Lucas S."/>
            <person name="Del Rio T.G."/>
            <person name="Tice H."/>
            <person name="Cheng J.F."/>
            <person name="Tapia R."/>
            <person name="Han C."/>
            <person name="Goodwin L."/>
            <person name="Pitluck S."/>
            <person name="Liolios K."/>
            <person name="Ivanova N."/>
            <person name="Mavromatis K."/>
            <person name="Mikhailova N."/>
            <person name="Pati A."/>
            <person name="Chen A."/>
            <person name="Palaniappan K."/>
            <person name="Land M."/>
            <person name="Hauser L."/>
            <person name="Chang Y.J."/>
            <person name="Jeffries C.D."/>
            <person name="Brambilla E."/>
            <person name="Yasawong M."/>
            <person name="Rohde M."/>
            <person name="Pukall R."/>
            <person name="Spring S."/>
            <person name="Goker M."/>
            <person name="Woyke T."/>
            <person name="Bristow J."/>
            <person name="Eisen J.A."/>
            <person name="Markowitz V."/>
            <person name="Hugenholtz P."/>
            <person name="Kyrpides N.C."/>
            <person name="Klenk H.P."/>
        </authorList>
    </citation>
    <scope>NUCLEOTIDE SEQUENCE [LARGE SCALE GENOMIC DNA]</scope>
    <source>
        <strain evidence="8">ATCC 51220 / DSM 2926 / LMG 16218 / CuHBu1</strain>
    </source>
</reference>
<dbReference type="PROSITE" id="PS50889">
    <property type="entry name" value="S4"/>
    <property type="match status" value="1"/>
</dbReference>
<keyword evidence="8" id="KW-1185">Reference proteome</keyword>
<comment type="subunit">
    <text evidence="5">Associates with stalled 50S ribosomal subunits. Binds to RqcH, 23S rRNA and the P-site tRNA. Does not require RqcH for association with 50S subunits.</text>
</comment>
<evidence type="ECO:0000256" key="1">
    <source>
        <dbReference type="ARBA" id="ARBA00022555"/>
    </source>
</evidence>
<dbReference type="HAMAP" id="MF_00871">
    <property type="entry name" value="RqcP"/>
    <property type="match status" value="1"/>
</dbReference>
<evidence type="ECO:0000256" key="3">
    <source>
        <dbReference type="ARBA" id="ARBA00022884"/>
    </source>
</evidence>
<protein>
    <recommendedName>
        <fullName evidence="5">RQC P-site tRNA stabilizing factor</fullName>
        <shortName evidence="5">RqcP</shortName>
    </recommendedName>
    <alternativeName>
        <fullName evidence="5">Ribosome-associated protein quality control protein P</fullName>
    </alternativeName>
</protein>
<keyword evidence="2 5" id="KW-0699">rRNA-binding</keyword>
<dbReference type="RefSeq" id="WP_013388332.1">
    <property type="nucleotide sequence ID" value="NC_014632.1"/>
</dbReference>
<gene>
    <name evidence="5" type="primary">rqcP</name>
    <name evidence="7" type="ordered locus">Ilyop_1899</name>
</gene>
<dbReference type="Proteomes" id="UP000006875">
    <property type="component" value="Chromosome"/>
</dbReference>
<dbReference type="InterPro" id="IPR002942">
    <property type="entry name" value="S4_RNA-bd"/>
</dbReference>
<dbReference type="STRING" id="572544.Ilyop_1899"/>
<evidence type="ECO:0000259" key="6">
    <source>
        <dbReference type="SMART" id="SM00363"/>
    </source>
</evidence>
<keyword evidence="3 5" id="KW-0694">RNA-binding</keyword>
<feature type="domain" description="RNA-binding S4" evidence="6">
    <location>
        <begin position="1"/>
        <end position="69"/>
    </location>
</feature>
<proteinExistence type="inferred from homology"/>
<keyword evidence="4 5" id="KW-0648">Protein biosynthesis</keyword>
<dbReference type="eggNOG" id="COG1188">
    <property type="taxonomic scope" value="Bacteria"/>
</dbReference>
<comment type="similarity">
    <text evidence="5">Belongs to the RqcP family.</text>
</comment>